<dbReference type="GO" id="GO:0032259">
    <property type="term" value="P:methylation"/>
    <property type="evidence" value="ECO:0007669"/>
    <property type="project" value="UniProtKB-KW"/>
</dbReference>
<comment type="caution">
    <text evidence="2">The sequence shown here is derived from an EMBL/GenBank/DDBJ whole genome shotgun (WGS) entry which is preliminary data.</text>
</comment>
<accession>A0ABW0JD74</accession>
<protein>
    <submittedName>
        <fullName evidence="2">Class I SAM-dependent methyltransferase</fullName>
        <ecNumber evidence="2">2.1.1.-</ecNumber>
    </submittedName>
</protein>
<evidence type="ECO:0000313" key="3">
    <source>
        <dbReference type="Proteomes" id="UP001596103"/>
    </source>
</evidence>
<dbReference type="Gene3D" id="3.40.50.150">
    <property type="entry name" value="Vaccinia Virus protein VP39"/>
    <property type="match status" value="1"/>
</dbReference>
<evidence type="ECO:0000259" key="1">
    <source>
        <dbReference type="Pfam" id="PF08241"/>
    </source>
</evidence>
<keyword evidence="2" id="KW-0808">Transferase</keyword>
<dbReference type="InterPro" id="IPR029063">
    <property type="entry name" value="SAM-dependent_MTases_sf"/>
</dbReference>
<dbReference type="PANTHER" id="PTHR43591:SF24">
    <property type="entry name" value="2-METHOXY-6-POLYPRENYL-1,4-BENZOQUINOL METHYLASE, MITOCHONDRIAL"/>
    <property type="match status" value="1"/>
</dbReference>
<proteinExistence type="predicted"/>
<dbReference type="GO" id="GO:0008168">
    <property type="term" value="F:methyltransferase activity"/>
    <property type="evidence" value="ECO:0007669"/>
    <property type="project" value="UniProtKB-KW"/>
</dbReference>
<gene>
    <name evidence="2" type="ORF">ACFPTO_20320</name>
</gene>
<dbReference type="RefSeq" id="WP_377714148.1">
    <property type="nucleotide sequence ID" value="NZ_JBHSMP010000029.1"/>
</dbReference>
<dbReference type="SUPFAM" id="SSF53335">
    <property type="entry name" value="S-adenosyl-L-methionine-dependent methyltransferases"/>
    <property type="match status" value="1"/>
</dbReference>
<name>A0ABW0JD74_9BURK</name>
<dbReference type="InterPro" id="IPR013216">
    <property type="entry name" value="Methyltransf_11"/>
</dbReference>
<keyword evidence="3" id="KW-1185">Reference proteome</keyword>
<feature type="domain" description="Methyltransferase type 11" evidence="1">
    <location>
        <begin position="53"/>
        <end position="152"/>
    </location>
</feature>
<dbReference type="EC" id="2.1.1.-" evidence="2"/>
<dbReference type="Pfam" id="PF08241">
    <property type="entry name" value="Methyltransf_11"/>
    <property type="match status" value="1"/>
</dbReference>
<sequence length="302" mass="33899">MNDTTTDIWSEWLLHHRHGGDASYERHIRTETTKYADRVLDFVRLSPRMKLADIGTGDGLVAFRAIERAGDALQVIMTDVSAPLLQHTSERADALGVRGQCEFIQGSADRLDGIADESVDAVTMRAVLAYVADKPAAMRELFRILKPGGRFSIAEPILRDDALEVCALKTIVETRGQNADDPFLALLLRCRAAQFPDTHEKVRALPITNYGERDLVRYAIDTGFTAIHLELHIDVATDDAPSWQTWLRTSPHPLAPSFESIFDTQFTPEERQFMEARLRPLVESGQQFNAQRIAYLTAQKPL</sequence>
<dbReference type="CDD" id="cd02440">
    <property type="entry name" value="AdoMet_MTases"/>
    <property type="match status" value="1"/>
</dbReference>
<dbReference type="PANTHER" id="PTHR43591">
    <property type="entry name" value="METHYLTRANSFERASE"/>
    <property type="match status" value="1"/>
</dbReference>
<organism evidence="2 3">
    <name type="scientific">Paraburkholderia denitrificans</name>
    <dbReference type="NCBI Taxonomy" id="694025"/>
    <lineage>
        <taxon>Bacteria</taxon>
        <taxon>Pseudomonadati</taxon>
        <taxon>Pseudomonadota</taxon>
        <taxon>Betaproteobacteria</taxon>
        <taxon>Burkholderiales</taxon>
        <taxon>Burkholderiaceae</taxon>
        <taxon>Paraburkholderia</taxon>
    </lineage>
</organism>
<dbReference type="Proteomes" id="UP001596103">
    <property type="component" value="Unassembled WGS sequence"/>
</dbReference>
<reference evidence="3" key="1">
    <citation type="journal article" date="2019" name="Int. J. Syst. Evol. Microbiol.">
        <title>The Global Catalogue of Microorganisms (GCM) 10K type strain sequencing project: providing services to taxonomists for standard genome sequencing and annotation.</title>
        <authorList>
            <consortium name="The Broad Institute Genomics Platform"/>
            <consortium name="The Broad Institute Genome Sequencing Center for Infectious Disease"/>
            <person name="Wu L."/>
            <person name="Ma J."/>
        </authorList>
    </citation>
    <scope>NUCLEOTIDE SEQUENCE [LARGE SCALE GENOMIC DNA]</scope>
    <source>
        <strain evidence="3">CCUG 56042</strain>
    </source>
</reference>
<dbReference type="EMBL" id="JBHSMP010000029">
    <property type="protein sequence ID" value="MFC5431126.1"/>
    <property type="molecule type" value="Genomic_DNA"/>
</dbReference>
<keyword evidence="2" id="KW-0489">Methyltransferase</keyword>
<evidence type="ECO:0000313" key="2">
    <source>
        <dbReference type="EMBL" id="MFC5431126.1"/>
    </source>
</evidence>